<evidence type="ECO:0000256" key="1">
    <source>
        <dbReference type="ARBA" id="ARBA00023002"/>
    </source>
</evidence>
<dbReference type="InterPro" id="IPR016161">
    <property type="entry name" value="Ald_DH/histidinol_DH"/>
</dbReference>
<dbReference type="GO" id="GO:0016620">
    <property type="term" value="F:oxidoreductase activity, acting on the aldehyde or oxo group of donors, NAD or NADP as acceptor"/>
    <property type="evidence" value="ECO:0007669"/>
    <property type="project" value="InterPro"/>
</dbReference>
<dbReference type="InterPro" id="IPR016162">
    <property type="entry name" value="Ald_DH_N"/>
</dbReference>
<dbReference type="Pfam" id="PF00171">
    <property type="entry name" value="Aldedh"/>
    <property type="match status" value="1"/>
</dbReference>
<dbReference type="PANTHER" id="PTHR11699">
    <property type="entry name" value="ALDEHYDE DEHYDROGENASE-RELATED"/>
    <property type="match status" value="1"/>
</dbReference>
<dbReference type="AlphaFoldDB" id="A0A1P8JWG0"/>
<accession>A0A1P8JWG0</accession>
<feature type="domain" description="Aldehyde dehydrogenase" evidence="2">
    <location>
        <begin position="16"/>
        <end position="453"/>
    </location>
</feature>
<gene>
    <name evidence="3" type="ORF">RD110_13070</name>
</gene>
<reference evidence="3 4" key="1">
    <citation type="submission" date="2017-01" db="EMBL/GenBank/DDBJ databases">
        <authorList>
            <person name="Mah S.A."/>
            <person name="Swanson W.J."/>
            <person name="Moy G.W."/>
            <person name="Vacquier V.D."/>
        </authorList>
    </citation>
    <scope>NUCLEOTIDE SEQUENCE [LARGE SCALE GENOMIC DNA]</scope>
    <source>
        <strain evidence="3 4">DCY110</strain>
    </source>
</reference>
<dbReference type="EMBL" id="CP019236">
    <property type="protein sequence ID" value="APW38011.1"/>
    <property type="molecule type" value="Genomic_DNA"/>
</dbReference>
<keyword evidence="4" id="KW-1185">Reference proteome</keyword>
<dbReference type="STRING" id="1842727.RD110_13070"/>
<name>A0A1P8JWG0_9BURK</name>
<organism evidence="3 4">
    <name type="scientific">Rhodoferax koreensis</name>
    <dbReference type="NCBI Taxonomy" id="1842727"/>
    <lineage>
        <taxon>Bacteria</taxon>
        <taxon>Pseudomonadati</taxon>
        <taxon>Pseudomonadota</taxon>
        <taxon>Betaproteobacteria</taxon>
        <taxon>Burkholderiales</taxon>
        <taxon>Comamonadaceae</taxon>
        <taxon>Rhodoferax</taxon>
    </lineage>
</organism>
<dbReference type="Gene3D" id="3.40.309.10">
    <property type="entry name" value="Aldehyde Dehydrogenase, Chain A, domain 2"/>
    <property type="match status" value="1"/>
</dbReference>
<evidence type="ECO:0000313" key="4">
    <source>
        <dbReference type="Proteomes" id="UP000186609"/>
    </source>
</evidence>
<dbReference type="Proteomes" id="UP000186609">
    <property type="component" value="Chromosome"/>
</dbReference>
<dbReference type="Gene3D" id="3.40.605.10">
    <property type="entry name" value="Aldehyde Dehydrogenase, Chain A, domain 1"/>
    <property type="match status" value="1"/>
</dbReference>
<proteinExistence type="predicted"/>
<dbReference type="InterPro" id="IPR015590">
    <property type="entry name" value="Aldehyde_DH_dom"/>
</dbReference>
<dbReference type="KEGG" id="rhy:RD110_13070"/>
<evidence type="ECO:0000313" key="3">
    <source>
        <dbReference type="EMBL" id="APW38011.1"/>
    </source>
</evidence>
<dbReference type="OrthoDB" id="6187633at2"/>
<evidence type="ECO:0000259" key="2">
    <source>
        <dbReference type="Pfam" id="PF00171"/>
    </source>
</evidence>
<dbReference type="SUPFAM" id="SSF53720">
    <property type="entry name" value="ALDH-like"/>
    <property type="match status" value="1"/>
</dbReference>
<dbReference type="InterPro" id="IPR016163">
    <property type="entry name" value="Ald_DH_C"/>
</dbReference>
<protein>
    <submittedName>
        <fullName evidence="3">Aldehyde dehydrogenase</fullName>
    </submittedName>
</protein>
<keyword evidence="1" id="KW-0560">Oxidoreductase</keyword>
<sequence length="475" mass="49526">MVRMQLNFIANARVPSASGRTLSVIDPSDGQPFEDIQRSNAQDVDDAVAAARDGFDGVWSKVDAAERGRLLQRLSQAVGEHAGELGAIVQQEAGKTTRQATADVAALARSLAGHAAACAQPQPVPAATPGGGHSLRWREPRGVTGHIIPWYEPLRIFGATVGAALAAGNVCVVKPADETSLALLRVAQLAAEAGLPAGALNVLTGYDQEVAEALARHKGVDHLSLTGSPPLVTLVQQAAAERQCPVLIGGNDQSRGTGPQIVFADADLDTAVPAIVQALLQGCGQGGAAGSHLLVERAIYEPMLDRLAGAFEALRVGPAHHDLDMGPLIRHGQQQRVWDFLSDADAAGMVVVAQGVVVDEAPETGFYQAPTLLRDLPPDRSGALDAVAGPVLAAAPFDNEEELLERINGGTSAIAATTARATLWTGDADRPLRLARGLRCAHLTVNHHGGVEAAMAEGLDGTLAYTRLKTLVTRR</sequence>